<keyword evidence="3" id="KW-1185">Reference proteome</keyword>
<dbReference type="AlphaFoldDB" id="C6HXR7"/>
<name>C6HXR7_9BACT</name>
<feature type="region of interest" description="Disordered" evidence="1">
    <location>
        <begin position="62"/>
        <end position="85"/>
    </location>
</feature>
<evidence type="ECO:0000256" key="1">
    <source>
        <dbReference type="SAM" id="MobiDB-lite"/>
    </source>
</evidence>
<protein>
    <submittedName>
        <fullName evidence="2">Uncharacterized protein</fullName>
    </submittedName>
</protein>
<dbReference type="EMBL" id="GG693875">
    <property type="protein sequence ID" value="EES52529.1"/>
    <property type="molecule type" value="Genomic_DNA"/>
</dbReference>
<dbReference type="Proteomes" id="UP000009374">
    <property type="component" value="Unassembled WGS sequence"/>
</dbReference>
<evidence type="ECO:0000313" key="3">
    <source>
        <dbReference type="Proteomes" id="UP000009374"/>
    </source>
</evidence>
<gene>
    <name evidence="2" type="ORF">UBAL3_93200027</name>
</gene>
<reference evidence="2 3" key="1">
    <citation type="journal article" date="2009" name="Appl. Environ. Microbiol.">
        <title>Community genomic and proteomic analyses of chemoautotrophic iron-oxidizing "Leptospirillum rubarum" (Group II) and "Leptospirillum ferrodiazotrophum" (Group III) bacteria in acid mine drainage biofilms.</title>
        <authorList>
            <person name="Goltsman D.S."/>
            <person name="Denef V.J."/>
            <person name="Singer S.W."/>
            <person name="VerBerkmoes N.C."/>
            <person name="Lefsrud M."/>
            <person name="Mueller R.S."/>
            <person name="Dick G.J."/>
            <person name="Sun C.L."/>
            <person name="Wheeler K.E."/>
            <person name="Zemla A."/>
            <person name="Baker B.J."/>
            <person name="Hauser L."/>
            <person name="Land M."/>
            <person name="Shah M.B."/>
            <person name="Thelen M.P."/>
            <person name="Hettich R.L."/>
            <person name="Banfield J.F."/>
        </authorList>
    </citation>
    <scope>NUCLEOTIDE SEQUENCE [LARGE SCALE GENOMIC DNA]</scope>
</reference>
<organism evidence="2 3">
    <name type="scientific">Leptospirillum ferrodiazotrophum</name>
    <dbReference type="NCBI Taxonomy" id="412449"/>
    <lineage>
        <taxon>Bacteria</taxon>
        <taxon>Pseudomonadati</taxon>
        <taxon>Nitrospirota</taxon>
        <taxon>Nitrospiria</taxon>
        <taxon>Nitrospirales</taxon>
        <taxon>Nitrospiraceae</taxon>
        <taxon>Leptospirillum</taxon>
    </lineage>
</organism>
<proteinExistence type="predicted"/>
<sequence length="85" mass="9453">MAEAQREAMRSRYEAIRWMLNKRMHRLWAAPEAKGLGMEACPLSEITGTSRIVIQRGIKELEDQAFPDPETGAGGSDDPDPIPSL</sequence>
<accession>C6HXR7</accession>
<evidence type="ECO:0000313" key="2">
    <source>
        <dbReference type="EMBL" id="EES52529.1"/>
    </source>
</evidence>